<comment type="caution">
    <text evidence="1">The sequence shown here is derived from an EMBL/GenBank/DDBJ whole genome shotgun (WGS) entry which is preliminary data.</text>
</comment>
<feature type="non-terminal residue" evidence="1">
    <location>
        <position position="1"/>
    </location>
</feature>
<dbReference type="Gene3D" id="3.50.30.40">
    <property type="entry name" value="Ribonuclease E inhibitor RraA/RraA-like"/>
    <property type="match status" value="1"/>
</dbReference>
<dbReference type="EMBL" id="RIBY02000591">
    <property type="protein sequence ID" value="KAH9840356.1"/>
    <property type="molecule type" value="Genomic_DNA"/>
</dbReference>
<dbReference type="OrthoDB" id="1476984at2759"/>
<organism evidence="1 2">
    <name type="scientific">Teratosphaeria destructans</name>
    <dbReference type="NCBI Taxonomy" id="418781"/>
    <lineage>
        <taxon>Eukaryota</taxon>
        <taxon>Fungi</taxon>
        <taxon>Dikarya</taxon>
        <taxon>Ascomycota</taxon>
        <taxon>Pezizomycotina</taxon>
        <taxon>Dothideomycetes</taxon>
        <taxon>Dothideomycetidae</taxon>
        <taxon>Mycosphaerellales</taxon>
        <taxon>Teratosphaeriaceae</taxon>
        <taxon>Teratosphaeria</taxon>
    </lineage>
</organism>
<gene>
    <name evidence="1" type="ORF">Tdes44962_MAKER07998</name>
</gene>
<reference evidence="1 2" key="1">
    <citation type="journal article" date="2018" name="IMA Fungus">
        <title>IMA Genome-F 10: Nine draft genome sequences of Claviceps purpurea s.lat., including C. arundinis, C. humidiphila, and C. cf. spartinae, pseudomolecules for the pitch canker pathogen Fusarium circinatum, draft genome of Davidsoniella eucalypti, Grosmannia galeiformis, Quambalaria eucalypti, and Teratosphaeria destructans.</title>
        <authorList>
            <person name="Wingfield B.D."/>
            <person name="Liu M."/>
            <person name="Nguyen H.D."/>
            <person name="Lane F.A."/>
            <person name="Morgan S.W."/>
            <person name="De Vos L."/>
            <person name="Wilken P.M."/>
            <person name="Duong T.A."/>
            <person name="Aylward J."/>
            <person name="Coetzee M.P."/>
            <person name="Dadej K."/>
            <person name="De Beer Z.W."/>
            <person name="Findlay W."/>
            <person name="Havenga M."/>
            <person name="Kolarik M."/>
            <person name="Menzies J.G."/>
            <person name="Naidoo K."/>
            <person name="Pochopski O."/>
            <person name="Shoukouhi P."/>
            <person name="Santana Q.C."/>
            <person name="Seifert K.A."/>
            <person name="Soal N."/>
            <person name="Steenkamp E.T."/>
            <person name="Tatham C.T."/>
            <person name="van der Nest M.A."/>
            <person name="Wingfield M.J."/>
        </authorList>
    </citation>
    <scope>NUCLEOTIDE SEQUENCE [LARGE SCALE GENOMIC DNA]</scope>
    <source>
        <strain evidence="1">CMW44962</strain>
    </source>
</reference>
<dbReference type="SUPFAM" id="SSF89562">
    <property type="entry name" value="RraA-like"/>
    <property type="match status" value="1"/>
</dbReference>
<evidence type="ECO:0000313" key="2">
    <source>
        <dbReference type="Proteomes" id="UP001138500"/>
    </source>
</evidence>
<dbReference type="Proteomes" id="UP001138500">
    <property type="component" value="Unassembled WGS sequence"/>
</dbReference>
<dbReference type="AlphaFoldDB" id="A0A9W7SXW2"/>
<dbReference type="InterPro" id="IPR036704">
    <property type="entry name" value="RraA/RraA-like_sf"/>
</dbReference>
<sequence>GRGDFTVWSRGTSSVGTGLEAQAWAVDVPVRVGGDGDGVLVRPGDVLCADEAENAIAVIPRERFEEVVAMLEELKEVDERCIADVQAGVDVTETFRRHR</sequence>
<accession>A0A9W7SXW2</accession>
<reference evidence="1 2" key="2">
    <citation type="journal article" date="2021" name="Curr. Genet.">
        <title>Genetic response to nitrogen starvation in the aggressive Eucalyptus foliar pathogen Teratosphaeria destructans.</title>
        <authorList>
            <person name="Havenga M."/>
            <person name="Wingfield B.D."/>
            <person name="Wingfield M.J."/>
            <person name="Dreyer L.L."/>
            <person name="Roets F."/>
            <person name="Aylward J."/>
        </authorList>
    </citation>
    <scope>NUCLEOTIDE SEQUENCE [LARGE SCALE GENOMIC DNA]</scope>
    <source>
        <strain evidence="1">CMW44962</strain>
    </source>
</reference>
<proteinExistence type="predicted"/>
<protein>
    <submittedName>
        <fullName evidence="1">Pfam:methyltransferase 6</fullName>
    </submittedName>
</protein>
<keyword evidence="2" id="KW-1185">Reference proteome</keyword>
<name>A0A9W7SXW2_9PEZI</name>
<evidence type="ECO:0000313" key="1">
    <source>
        <dbReference type="EMBL" id="KAH9840356.1"/>
    </source>
</evidence>